<feature type="compositionally biased region" description="Polar residues" evidence="9">
    <location>
        <begin position="793"/>
        <end position="803"/>
    </location>
</feature>
<feature type="domain" description="SMP-LTD" evidence="11">
    <location>
        <begin position="295"/>
        <end position="486"/>
    </location>
</feature>
<organism evidence="12 13">
    <name type="scientific">Amanita thiersii Skay4041</name>
    <dbReference type="NCBI Taxonomy" id="703135"/>
    <lineage>
        <taxon>Eukaryota</taxon>
        <taxon>Fungi</taxon>
        <taxon>Dikarya</taxon>
        <taxon>Basidiomycota</taxon>
        <taxon>Agaricomycotina</taxon>
        <taxon>Agaricomycetes</taxon>
        <taxon>Agaricomycetidae</taxon>
        <taxon>Agaricales</taxon>
        <taxon>Pluteineae</taxon>
        <taxon>Amanitaceae</taxon>
        <taxon>Amanita</taxon>
    </lineage>
</organism>
<keyword evidence="8 10" id="KW-0472">Membrane</keyword>
<protein>
    <recommendedName>
        <fullName evidence="11">SMP-LTD domain-containing protein</fullName>
    </recommendedName>
</protein>
<feature type="compositionally biased region" description="Polar residues" evidence="9">
    <location>
        <begin position="815"/>
        <end position="837"/>
    </location>
</feature>
<feature type="compositionally biased region" description="Basic and acidic residues" evidence="9">
    <location>
        <begin position="775"/>
        <end position="792"/>
    </location>
</feature>
<evidence type="ECO:0000256" key="2">
    <source>
        <dbReference type="ARBA" id="ARBA00022448"/>
    </source>
</evidence>
<feature type="region of interest" description="Disordered" evidence="9">
    <location>
        <begin position="643"/>
        <end position="717"/>
    </location>
</feature>
<gene>
    <name evidence="12" type="ORF">AMATHDRAFT_57386</name>
</gene>
<feature type="compositionally biased region" description="Polar residues" evidence="9">
    <location>
        <begin position="959"/>
        <end position="968"/>
    </location>
</feature>
<feature type="compositionally biased region" description="Basic and acidic residues" evidence="9">
    <location>
        <begin position="215"/>
        <end position="230"/>
    </location>
</feature>
<evidence type="ECO:0000256" key="7">
    <source>
        <dbReference type="ARBA" id="ARBA00023121"/>
    </source>
</evidence>
<dbReference type="STRING" id="703135.A0A2A9NX54"/>
<evidence type="ECO:0000256" key="8">
    <source>
        <dbReference type="ARBA" id="ARBA00023136"/>
    </source>
</evidence>
<evidence type="ECO:0000256" key="9">
    <source>
        <dbReference type="SAM" id="MobiDB-lite"/>
    </source>
</evidence>
<evidence type="ECO:0000256" key="5">
    <source>
        <dbReference type="ARBA" id="ARBA00022989"/>
    </source>
</evidence>
<feature type="compositionally biased region" description="Low complexity" evidence="9">
    <location>
        <begin position="694"/>
        <end position="715"/>
    </location>
</feature>
<sequence length="1074" mass="119809">MSFLLFLYIYLLGALTFIPLLVILFVAYTFYTSVPVTATHPSKHNSNQLESERIQQHDLITDSNDPTQLLETNDAPRTRKGWLTVRRTFEQPSGDTGYVTLMRSFLDSRSKDPRRSRPKDMWYVVLKGKVLYLYEDEQMTECEAAIELSSHDVVIFPENLTDGELFAKRNAICLRPIIPLPDKSMPSVTKEMKLEREDTASKIDSSGINRRKREKEKEKSAELEKKRDEAREEALDATTPWFIFVRSNVEMEDWYLALIHASEHPAQTPILEPLESVFNPVDMEYLVATLDEQPDVIPMRWLNALVGRIFFSYYQTHVLEAYIIGRLMKKLSKVKRPNFLSDIVVTEVSVGNRTPTFSKPMLKELTKEGDASMEVHMHYKGEIRITIEATATINISARLKTYTVKLVLAAILREIEGNLLVKVKRPPTNRIWYAFTQTPRMVLDVEPIVSERQITWGMILSTIESRLKEIIQESVVMPNMDDIAFFESGHYSRRGGIWPDASRKEKKLPIEITNIGQAAVMDSNLNGETQTVVPTIQQEHAIPPLQTQSTEVPSQANTFTHRNVEGIRSCSEEPSLDVRRRTWFPSVRNDGPQITNDQLSDTGEELIISDMRGRVLESGRSTSFSARSSRSRDEGASVLENEINKEDERGHSQTFLLPNGNRRSFSRHSTKSDSGDFGLTEDFATTGTPRKASDAASIISVPSSSPGSGSILSSLRSKDKQALKDSAKEAIRKLGVNWGLRKDSNPTPSNRDSLIEESQQPKDNSNSQVVKTRPRYADVRAAVEERREKEKATQPTTTTSEDTATQKDALPITPDGSSSDQGSDTVAPSSQSLNSSTSEDRARQPQQVQARLLADIDKNNESADAPKHTPIHVQPQAKMMTIPGIHASHRGEVMSMGYAPPSVLQENKVKNPTIQNVYRRLWKSPVLEGQESIQPQTDAASQVPERSGANDEDKDVTPLTLTPSVQSILPSRPVPPPLPPRSATAAFTLPSSGSPSMTLTLPSTTAFQALKTIATSDDSSRSRLADEVGFQEGDHLDKHNTLVPPEAKTPPVVGPSEPLPPAPPLPPRRVQTST</sequence>
<dbReference type="PANTHER" id="PTHR13466:SF19">
    <property type="entry name" value="NUCLEUS-VACUOLE JUNCTION PROTEIN 2"/>
    <property type="match status" value="1"/>
</dbReference>
<dbReference type="Pfam" id="PF10296">
    <property type="entry name" value="MMM1"/>
    <property type="match status" value="1"/>
</dbReference>
<accession>A0A2A9NX54</accession>
<keyword evidence="5 10" id="KW-1133">Transmembrane helix</keyword>
<feature type="compositionally biased region" description="Low complexity" evidence="9">
    <location>
        <begin position="618"/>
        <end position="628"/>
    </location>
</feature>
<feature type="region of interest" description="Disordered" evidence="9">
    <location>
        <begin position="190"/>
        <end position="230"/>
    </location>
</feature>
<dbReference type="GO" id="GO:0032865">
    <property type="term" value="C:ERMES complex"/>
    <property type="evidence" value="ECO:0007669"/>
    <property type="project" value="TreeGrafter"/>
</dbReference>
<name>A0A2A9NX54_9AGAR</name>
<evidence type="ECO:0000313" key="13">
    <source>
        <dbReference type="Proteomes" id="UP000242287"/>
    </source>
</evidence>
<feature type="compositionally biased region" description="Basic and acidic residues" evidence="9">
    <location>
        <begin position="1018"/>
        <end position="1040"/>
    </location>
</feature>
<keyword evidence="2" id="KW-0813">Transport</keyword>
<dbReference type="GO" id="GO:0015914">
    <property type="term" value="P:phospholipid transport"/>
    <property type="evidence" value="ECO:0007669"/>
    <property type="project" value="TreeGrafter"/>
</dbReference>
<feature type="transmembrane region" description="Helical" evidence="10">
    <location>
        <begin position="7"/>
        <end position="31"/>
    </location>
</feature>
<evidence type="ECO:0000256" key="3">
    <source>
        <dbReference type="ARBA" id="ARBA00022692"/>
    </source>
</evidence>
<keyword evidence="4" id="KW-0256">Endoplasmic reticulum</keyword>
<evidence type="ECO:0000256" key="1">
    <source>
        <dbReference type="ARBA" id="ARBA00004586"/>
    </source>
</evidence>
<dbReference type="GO" id="GO:1990456">
    <property type="term" value="P:mitochondrion-endoplasmic reticulum membrane tethering"/>
    <property type="evidence" value="ECO:0007669"/>
    <property type="project" value="TreeGrafter"/>
</dbReference>
<feature type="region of interest" description="Disordered" evidence="9">
    <location>
        <begin position="1014"/>
        <end position="1074"/>
    </location>
</feature>
<dbReference type="EMBL" id="KZ301980">
    <property type="protein sequence ID" value="PFH52322.1"/>
    <property type="molecule type" value="Genomic_DNA"/>
</dbReference>
<feature type="compositionally biased region" description="Polar residues" evidence="9">
    <location>
        <begin position="745"/>
        <end position="770"/>
    </location>
</feature>
<dbReference type="SUPFAM" id="SSF50729">
    <property type="entry name" value="PH domain-like"/>
    <property type="match status" value="1"/>
</dbReference>
<dbReference type="GO" id="GO:0005789">
    <property type="term" value="C:endoplasmic reticulum membrane"/>
    <property type="evidence" value="ECO:0007669"/>
    <property type="project" value="UniProtKB-SubCell"/>
</dbReference>
<dbReference type="PROSITE" id="PS51847">
    <property type="entry name" value="SMP"/>
    <property type="match status" value="1"/>
</dbReference>
<evidence type="ECO:0000259" key="11">
    <source>
        <dbReference type="PROSITE" id="PS51847"/>
    </source>
</evidence>
<dbReference type="Proteomes" id="UP000242287">
    <property type="component" value="Unassembled WGS sequence"/>
</dbReference>
<dbReference type="AlphaFoldDB" id="A0A2A9NX54"/>
<dbReference type="InterPro" id="IPR019411">
    <property type="entry name" value="MMM1_dom"/>
</dbReference>
<evidence type="ECO:0000256" key="10">
    <source>
        <dbReference type="SAM" id="Phobius"/>
    </source>
</evidence>
<feature type="compositionally biased region" description="Basic and acidic residues" evidence="9">
    <location>
        <begin position="190"/>
        <end position="201"/>
    </location>
</feature>
<feature type="region of interest" description="Disordered" evidence="9">
    <location>
        <begin position="930"/>
        <end position="995"/>
    </location>
</feature>
<comment type="subcellular location">
    <subcellularLocation>
        <location evidence="1">Endoplasmic reticulum membrane</location>
    </subcellularLocation>
</comment>
<keyword evidence="7" id="KW-0446">Lipid-binding</keyword>
<feature type="region of interest" description="Disordered" evidence="9">
    <location>
        <begin position="618"/>
        <end position="637"/>
    </location>
</feature>
<feature type="compositionally biased region" description="Pro residues" evidence="9">
    <location>
        <begin position="1057"/>
        <end position="1067"/>
    </location>
</feature>
<dbReference type="GO" id="GO:0008289">
    <property type="term" value="F:lipid binding"/>
    <property type="evidence" value="ECO:0007669"/>
    <property type="project" value="UniProtKB-KW"/>
</dbReference>
<keyword evidence="3 10" id="KW-0812">Transmembrane</keyword>
<feature type="region of interest" description="Disordered" evidence="9">
    <location>
        <begin position="739"/>
        <end position="848"/>
    </location>
</feature>
<keyword evidence="13" id="KW-1185">Reference proteome</keyword>
<reference evidence="12 13" key="1">
    <citation type="submission" date="2014-02" db="EMBL/GenBank/DDBJ databases">
        <title>Transposable element dynamics among asymbiotic and ectomycorrhizal Amanita fungi.</title>
        <authorList>
            <consortium name="DOE Joint Genome Institute"/>
            <person name="Hess J."/>
            <person name="Skrede I."/>
            <person name="Wolfe B."/>
            <person name="LaButti K."/>
            <person name="Ohm R.A."/>
            <person name="Grigoriev I.V."/>
            <person name="Pringle A."/>
        </authorList>
    </citation>
    <scope>NUCLEOTIDE SEQUENCE [LARGE SCALE GENOMIC DNA]</scope>
    <source>
        <strain evidence="12 13">SKay4041</strain>
    </source>
</reference>
<dbReference type="PANTHER" id="PTHR13466">
    <property type="entry name" value="TEX2 PROTEIN-RELATED"/>
    <property type="match status" value="1"/>
</dbReference>
<dbReference type="CDD" id="cd21675">
    <property type="entry name" value="SMP_TEX2"/>
    <property type="match status" value="1"/>
</dbReference>
<feature type="compositionally biased region" description="Polar residues" evidence="9">
    <location>
        <begin position="931"/>
        <end position="940"/>
    </location>
</feature>
<evidence type="ECO:0000256" key="6">
    <source>
        <dbReference type="ARBA" id="ARBA00023055"/>
    </source>
</evidence>
<evidence type="ECO:0000256" key="4">
    <source>
        <dbReference type="ARBA" id="ARBA00022824"/>
    </source>
</evidence>
<evidence type="ECO:0000313" key="12">
    <source>
        <dbReference type="EMBL" id="PFH52322.1"/>
    </source>
</evidence>
<dbReference type="OrthoDB" id="26740at2759"/>
<keyword evidence="6" id="KW-0445">Lipid transport</keyword>
<proteinExistence type="predicted"/>
<dbReference type="InterPro" id="IPR031468">
    <property type="entry name" value="SMP_LBD"/>
</dbReference>